<reference evidence="2" key="1">
    <citation type="journal article" date="2014" name="Front. Microbiol.">
        <title>High frequency of phylogenetically diverse reductive dehalogenase-homologous genes in deep subseafloor sedimentary metagenomes.</title>
        <authorList>
            <person name="Kawai M."/>
            <person name="Futagami T."/>
            <person name="Toyoda A."/>
            <person name="Takaki Y."/>
            <person name="Nishi S."/>
            <person name="Hori S."/>
            <person name="Arai W."/>
            <person name="Tsubouchi T."/>
            <person name="Morono Y."/>
            <person name="Uchiyama I."/>
            <person name="Ito T."/>
            <person name="Fujiyama A."/>
            <person name="Inagaki F."/>
            <person name="Takami H."/>
        </authorList>
    </citation>
    <scope>NUCLEOTIDE SEQUENCE</scope>
    <source>
        <strain evidence="2">Expedition CK06-06</strain>
    </source>
</reference>
<feature type="non-terminal residue" evidence="2">
    <location>
        <position position="1"/>
    </location>
</feature>
<proteinExistence type="predicted"/>
<organism evidence="2">
    <name type="scientific">marine sediment metagenome</name>
    <dbReference type="NCBI Taxonomy" id="412755"/>
    <lineage>
        <taxon>unclassified sequences</taxon>
        <taxon>metagenomes</taxon>
        <taxon>ecological metagenomes</taxon>
    </lineage>
</organism>
<comment type="caution">
    <text evidence="2">The sequence shown here is derived from an EMBL/GenBank/DDBJ whole genome shotgun (WGS) entry which is preliminary data.</text>
</comment>
<dbReference type="AlphaFoldDB" id="X1V8Y7"/>
<dbReference type="Pfam" id="PF13304">
    <property type="entry name" value="AAA_21"/>
    <property type="match status" value="1"/>
</dbReference>
<protein>
    <recommendedName>
        <fullName evidence="1">ATPase AAA-type core domain-containing protein</fullName>
    </recommendedName>
</protein>
<accession>X1V8Y7</accession>
<evidence type="ECO:0000313" key="2">
    <source>
        <dbReference type="EMBL" id="GAJ09351.1"/>
    </source>
</evidence>
<dbReference type="GO" id="GO:0005524">
    <property type="term" value="F:ATP binding"/>
    <property type="evidence" value="ECO:0007669"/>
    <property type="project" value="InterPro"/>
</dbReference>
<feature type="domain" description="ATPase AAA-type core" evidence="1">
    <location>
        <begin position="38"/>
        <end position="135"/>
    </location>
</feature>
<feature type="non-terminal residue" evidence="2">
    <location>
        <position position="261"/>
    </location>
</feature>
<dbReference type="Gene3D" id="3.40.50.300">
    <property type="entry name" value="P-loop containing nucleotide triphosphate hydrolases"/>
    <property type="match status" value="1"/>
</dbReference>
<sequence length="261" mass="30366">GNYRSFREEQTLSLVASKDTELNENCVDQGKLRLLKATAIYGPNASGKSNLIKALFTMQQIIITQAGPGEKLPVTPFKLDDKYSKEPSSFEVTFYHGEVRYQYGFTATSERVYEEWLCAYPEGYAQTWFERRFNKKTGKTNWDWKSKKLKGERENLKDKTRDNVLFLSVGAIWNNKQLTTVYKWFSDRFLIILPSERSPITTVEMLMRAKRDEKWKKLFHAYISDMMQCADFGVHGVDITEQDIDAKEIDLEEVRFSSDVP</sequence>
<dbReference type="InterPro" id="IPR027417">
    <property type="entry name" value="P-loop_NTPase"/>
</dbReference>
<dbReference type="EMBL" id="BARW01025507">
    <property type="protein sequence ID" value="GAJ09351.1"/>
    <property type="molecule type" value="Genomic_DNA"/>
</dbReference>
<dbReference type="InterPro" id="IPR003959">
    <property type="entry name" value="ATPase_AAA_core"/>
</dbReference>
<evidence type="ECO:0000259" key="1">
    <source>
        <dbReference type="Pfam" id="PF13304"/>
    </source>
</evidence>
<name>X1V8Y7_9ZZZZ</name>
<gene>
    <name evidence="2" type="ORF">S12H4_41799</name>
</gene>
<dbReference type="GO" id="GO:0016887">
    <property type="term" value="F:ATP hydrolysis activity"/>
    <property type="evidence" value="ECO:0007669"/>
    <property type="project" value="InterPro"/>
</dbReference>